<evidence type="ECO:0000313" key="4">
    <source>
        <dbReference type="Proteomes" id="UP000824106"/>
    </source>
</evidence>
<dbReference type="AlphaFoldDB" id="A0A9D2G3V0"/>
<dbReference type="GO" id="GO:0003700">
    <property type="term" value="F:DNA-binding transcription factor activity"/>
    <property type="evidence" value="ECO:0007669"/>
    <property type="project" value="InterPro"/>
</dbReference>
<dbReference type="GO" id="GO:0003677">
    <property type="term" value="F:DNA binding"/>
    <property type="evidence" value="ECO:0007669"/>
    <property type="project" value="UniProtKB-KW"/>
</dbReference>
<dbReference type="SUPFAM" id="SSF46955">
    <property type="entry name" value="Putative DNA-binding domain"/>
    <property type="match status" value="1"/>
</dbReference>
<dbReference type="Gene3D" id="3.20.80.10">
    <property type="entry name" value="Regulatory factor, effector binding domain"/>
    <property type="match status" value="1"/>
</dbReference>
<evidence type="ECO:0000313" key="3">
    <source>
        <dbReference type="EMBL" id="HIZ71712.1"/>
    </source>
</evidence>
<name>A0A9D2G3V0_9LACT</name>
<evidence type="ECO:0000259" key="2">
    <source>
        <dbReference type="PROSITE" id="PS50937"/>
    </source>
</evidence>
<dbReference type="InterPro" id="IPR029442">
    <property type="entry name" value="GyrI-like"/>
</dbReference>
<dbReference type="Pfam" id="PF13411">
    <property type="entry name" value="MerR_1"/>
    <property type="match status" value="1"/>
</dbReference>
<evidence type="ECO:0000256" key="1">
    <source>
        <dbReference type="ARBA" id="ARBA00023125"/>
    </source>
</evidence>
<accession>A0A9D2G3V0</accession>
<dbReference type="SUPFAM" id="SSF55136">
    <property type="entry name" value="Probable bacterial effector-binding domain"/>
    <property type="match status" value="1"/>
</dbReference>
<proteinExistence type="predicted"/>
<dbReference type="Proteomes" id="UP000824106">
    <property type="component" value="Unassembled WGS sequence"/>
</dbReference>
<dbReference type="PROSITE" id="PS00552">
    <property type="entry name" value="HTH_MERR_1"/>
    <property type="match status" value="1"/>
</dbReference>
<dbReference type="SMART" id="SM00422">
    <property type="entry name" value="HTH_MERR"/>
    <property type="match status" value="1"/>
</dbReference>
<sequence>MKTNQKLFTSGEFAFLCGVKKQTLFHYDDIGLLTPEYKNNKGYRYYSVQQAEIFSVIEMLKEIGMSLTEIKEFFHSQTLEQTITLLTEKEKVMDQKIKKMQHTQQMIKNKKQHIKEALDLNYDCLTIEQKAPEYYIRSENILDCSDKEFTKTIMQFIKYTKQKHLDTGYPIGGIIQQEQIENGDYLKYAYTYIRVDKSAVKDPFIREAGKYVTGYHKGRYVTINETYNKIKNYLNEVNYHISGDSFEEYIIDGASTSEENNYVTKIMIKVEEK</sequence>
<feature type="domain" description="HTH merR-type" evidence="2">
    <location>
        <begin position="7"/>
        <end position="76"/>
    </location>
</feature>
<keyword evidence="1" id="KW-0238">DNA-binding</keyword>
<dbReference type="PANTHER" id="PTHR30204:SF85">
    <property type="entry name" value="MULTIDRUG-EFFLUX TRANSPORTER 2 REGULATOR"/>
    <property type="match status" value="1"/>
</dbReference>
<dbReference type="InterPro" id="IPR011256">
    <property type="entry name" value="Reg_factor_effector_dom_sf"/>
</dbReference>
<gene>
    <name evidence="3" type="ORF">H9808_08140</name>
</gene>
<reference evidence="3" key="1">
    <citation type="journal article" date="2021" name="PeerJ">
        <title>Extensive microbial diversity within the chicken gut microbiome revealed by metagenomics and culture.</title>
        <authorList>
            <person name="Gilroy R."/>
            <person name="Ravi A."/>
            <person name="Getino M."/>
            <person name="Pursley I."/>
            <person name="Horton D.L."/>
            <person name="Alikhan N.F."/>
            <person name="Baker D."/>
            <person name="Gharbi K."/>
            <person name="Hall N."/>
            <person name="Watson M."/>
            <person name="Adriaenssens E.M."/>
            <person name="Foster-Nyarko E."/>
            <person name="Jarju S."/>
            <person name="Secka A."/>
            <person name="Antonio M."/>
            <person name="Oren A."/>
            <person name="Chaudhuri R.R."/>
            <person name="La Ragione R."/>
            <person name="Hildebrand F."/>
            <person name="Pallen M.J."/>
        </authorList>
    </citation>
    <scope>NUCLEOTIDE SEQUENCE</scope>
    <source>
        <strain evidence="3">CHK169-4300</strain>
    </source>
</reference>
<protein>
    <submittedName>
        <fullName evidence="3">MerR family transcriptional regulator</fullName>
    </submittedName>
</protein>
<organism evidence="3 4">
    <name type="scientific">Candidatus Atopostipes pullistercoris</name>
    <dbReference type="NCBI Taxonomy" id="2838467"/>
    <lineage>
        <taxon>Bacteria</taxon>
        <taxon>Bacillati</taxon>
        <taxon>Bacillota</taxon>
        <taxon>Bacilli</taxon>
        <taxon>Lactobacillales</taxon>
        <taxon>Carnobacteriaceae</taxon>
        <taxon>Atopostipes</taxon>
    </lineage>
</organism>
<dbReference type="InterPro" id="IPR047057">
    <property type="entry name" value="MerR_fam"/>
</dbReference>
<dbReference type="EMBL" id="DXAZ01000133">
    <property type="protein sequence ID" value="HIZ71712.1"/>
    <property type="molecule type" value="Genomic_DNA"/>
</dbReference>
<reference evidence="3" key="2">
    <citation type="submission" date="2021-04" db="EMBL/GenBank/DDBJ databases">
        <authorList>
            <person name="Gilroy R."/>
        </authorList>
    </citation>
    <scope>NUCLEOTIDE SEQUENCE</scope>
    <source>
        <strain evidence="3">CHK169-4300</strain>
    </source>
</reference>
<dbReference type="InterPro" id="IPR009061">
    <property type="entry name" value="DNA-bd_dom_put_sf"/>
</dbReference>
<dbReference type="PANTHER" id="PTHR30204">
    <property type="entry name" value="REDOX-CYCLING DRUG-SENSING TRANSCRIPTIONAL ACTIVATOR SOXR"/>
    <property type="match status" value="1"/>
</dbReference>
<dbReference type="Gene3D" id="1.10.1660.10">
    <property type="match status" value="1"/>
</dbReference>
<dbReference type="InterPro" id="IPR000551">
    <property type="entry name" value="MerR-type_HTH_dom"/>
</dbReference>
<dbReference type="Pfam" id="PF06445">
    <property type="entry name" value="GyrI-like"/>
    <property type="match status" value="1"/>
</dbReference>
<dbReference type="PROSITE" id="PS50937">
    <property type="entry name" value="HTH_MERR_2"/>
    <property type="match status" value="1"/>
</dbReference>
<comment type="caution">
    <text evidence="3">The sequence shown here is derived from an EMBL/GenBank/DDBJ whole genome shotgun (WGS) entry which is preliminary data.</text>
</comment>